<name>A0A2V4ADR9_9BACT</name>
<evidence type="ECO:0000313" key="2">
    <source>
        <dbReference type="EMBL" id="PXY02194.1"/>
    </source>
</evidence>
<dbReference type="SUPFAM" id="SSF103642">
    <property type="entry name" value="Sec-C motif"/>
    <property type="match status" value="1"/>
</dbReference>
<dbReference type="OrthoDB" id="21421at2"/>
<proteinExistence type="predicted"/>
<dbReference type="SUPFAM" id="SSF54427">
    <property type="entry name" value="NTF2-like"/>
    <property type="match status" value="1"/>
</dbReference>
<keyword evidence="3" id="KW-1185">Reference proteome</keyword>
<evidence type="ECO:0000259" key="1">
    <source>
        <dbReference type="Pfam" id="PF17775"/>
    </source>
</evidence>
<reference evidence="2 3" key="1">
    <citation type="submission" date="2018-05" db="EMBL/GenBank/DDBJ databases">
        <title>Marinifilum breve JC075T sp. nov., a marine bacterium isolated from Yongle Blue Hole in the South China Sea.</title>
        <authorList>
            <person name="Fu T."/>
        </authorList>
    </citation>
    <scope>NUCLEOTIDE SEQUENCE [LARGE SCALE GENOMIC DNA]</scope>
    <source>
        <strain evidence="2 3">JC075</strain>
    </source>
</reference>
<dbReference type="PANTHER" id="PTHR33747">
    <property type="entry name" value="UPF0225 PROTEIN SCO1677"/>
    <property type="match status" value="1"/>
</dbReference>
<accession>A0A2V4ADR9</accession>
<feature type="domain" description="YchJ-like middle NTF2-like" evidence="1">
    <location>
        <begin position="29"/>
        <end position="128"/>
    </location>
</feature>
<dbReference type="Proteomes" id="UP000248079">
    <property type="component" value="Unassembled WGS sequence"/>
</dbReference>
<dbReference type="PANTHER" id="PTHR33747:SF1">
    <property type="entry name" value="ADENYLATE CYCLASE-ASSOCIATED CAP C-TERMINAL DOMAIN-CONTAINING PROTEIN"/>
    <property type="match status" value="1"/>
</dbReference>
<dbReference type="NCBIfam" id="NF002486">
    <property type="entry name" value="PRK01752.1"/>
    <property type="match status" value="1"/>
</dbReference>
<comment type="caution">
    <text evidence="2">The sequence shown here is derived from an EMBL/GenBank/DDBJ whole genome shotgun (WGS) entry which is preliminary data.</text>
</comment>
<gene>
    <name evidence="2" type="ORF">DF185_05990</name>
</gene>
<protein>
    <recommendedName>
        <fullName evidence="1">YchJ-like middle NTF2-like domain-containing protein</fullName>
    </recommendedName>
</protein>
<dbReference type="EMBL" id="QFLI01000002">
    <property type="protein sequence ID" value="PXY02194.1"/>
    <property type="molecule type" value="Genomic_DNA"/>
</dbReference>
<sequence length="161" mass="18587">MSLPCYCGKSNFYEECCGTIHSGNKKAETAEELMRSRYSAFVIADIAYILKTYSSKTRPVNQAEEILDWAKSVEWQRLEVVNTIKGNSTDNNGHVEFKAYYKEEGIDQCLHEKSFFEKENEQWVYVSGEYPKEIKPKLPNRNDPCYCGSGKKFKKCCFGKI</sequence>
<dbReference type="Gene3D" id="3.10.450.50">
    <property type="match status" value="1"/>
</dbReference>
<dbReference type="AlphaFoldDB" id="A0A2V4ADR9"/>
<dbReference type="InterPro" id="IPR004027">
    <property type="entry name" value="SEC_C_motif"/>
</dbReference>
<dbReference type="RefSeq" id="WP_110359828.1">
    <property type="nucleotide sequence ID" value="NZ_QFLI01000002.1"/>
</dbReference>
<dbReference type="Pfam" id="PF17775">
    <property type="entry name" value="YchJ_M-like"/>
    <property type="match status" value="1"/>
</dbReference>
<dbReference type="Pfam" id="PF02810">
    <property type="entry name" value="SEC-C"/>
    <property type="match status" value="1"/>
</dbReference>
<dbReference type="InterPro" id="IPR048469">
    <property type="entry name" value="YchJ-like_M"/>
</dbReference>
<organism evidence="2 3">
    <name type="scientific">Marinifilum breve</name>
    <dbReference type="NCBI Taxonomy" id="2184082"/>
    <lineage>
        <taxon>Bacteria</taxon>
        <taxon>Pseudomonadati</taxon>
        <taxon>Bacteroidota</taxon>
        <taxon>Bacteroidia</taxon>
        <taxon>Marinilabiliales</taxon>
        <taxon>Marinifilaceae</taxon>
    </lineage>
</organism>
<dbReference type="InterPro" id="IPR032710">
    <property type="entry name" value="NTF2-like_dom_sf"/>
</dbReference>
<evidence type="ECO:0000313" key="3">
    <source>
        <dbReference type="Proteomes" id="UP000248079"/>
    </source>
</evidence>